<organism evidence="2 3">
    <name type="scientific">Rhodotorula paludigena</name>
    <dbReference type="NCBI Taxonomy" id="86838"/>
    <lineage>
        <taxon>Eukaryota</taxon>
        <taxon>Fungi</taxon>
        <taxon>Dikarya</taxon>
        <taxon>Basidiomycota</taxon>
        <taxon>Pucciniomycotina</taxon>
        <taxon>Microbotryomycetes</taxon>
        <taxon>Sporidiobolales</taxon>
        <taxon>Sporidiobolaceae</taxon>
        <taxon>Rhodotorula</taxon>
    </lineage>
</organism>
<keyword evidence="3" id="KW-1185">Reference proteome</keyword>
<gene>
    <name evidence="2" type="ORF">Rhopal_000442-T1</name>
</gene>
<feature type="region of interest" description="Disordered" evidence="1">
    <location>
        <begin position="187"/>
        <end position="241"/>
    </location>
</feature>
<accession>A0AAV5GBQ0</accession>
<feature type="region of interest" description="Disordered" evidence="1">
    <location>
        <begin position="1"/>
        <end position="32"/>
    </location>
</feature>
<evidence type="ECO:0000313" key="2">
    <source>
        <dbReference type="EMBL" id="GJN87493.1"/>
    </source>
</evidence>
<dbReference type="EMBL" id="BQKY01000001">
    <property type="protein sequence ID" value="GJN87493.1"/>
    <property type="molecule type" value="Genomic_DNA"/>
</dbReference>
<protein>
    <submittedName>
        <fullName evidence="2">Uncharacterized protein</fullName>
    </submittedName>
</protein>
<comment type="caution">
    <text evidence="2">The sequence shown here is derived from an EMBL/GenBank/DDBJ whole genome shotgun (WGS) entry which is preliminary data.</text>
</comment>
<feature type="compositionally biased region" description="Acidic residues" evidence="1">
    <location>
        <begin position="204"/>
        <end position="222"/>
    </location>
</feature>
<evidence type="ECO:0000256" key="1">
    <source>
        <dbReference type="SAM" id="MobiDB-lite"/>
    </source>
</evidence>
<dbReference type="AlphaFoldDB" id="A0AAV5GBQ0"/>
<name>A0AAV5GBQ0_9BASI</name>
<proteinExistence type="predicted"/>
<sequence length="241" mass="25943">MIKTTSTAEQKRRRGSGAGRPQTSLRSLEPPVASVIEEDRASDMDNLRDCIGQSIGFDKVVPATSIEFRLKMNQARSEAGNRIRSNIAAAISAILYGPSSIHKTCAKARASHRSKGVMWGIRSIPPQLVALAVSLVTSVLRGDKEFILTGEKNLNLKLYDTVIKKLTHGSTRGPILSALNRQLIPARNEGESPDQSDAAADLDALLDEEDEYVRSDYEEDSVSGEAGSGSSGEGSEDGEED</sequence>
<reference evidence="2 3" key="1">
    <citation type="submission" date="2021-12" db="EMBL/GenBank/DDBJ databases">
        <title>High titer production of polyol ester of fatty acids by Rhodotorula paludigena BS15 towards product separation-free biomass refinery.</title>
        <authorList>
            <person name="Mano J."/>
            <person name="Ono H."/>
            <person name="Tanaka T."/>
            <person name="Naito K."/>
            <person name="Sushida H."/>
            <person name="Ike M."/>
            <person name="Tokuyasu K."/>
            <person name="Kitaoka M."/>
        </authorList>
    </citation>
    <scope>NUCLEOTIDE SEQUENCE [LARGE SCALE GENOMIC DNA]</scope>
    <source>
        <strain evidence="2 3">BS15</strain>
    </source>
</reference>
<evidence type="ECO:0000313" key="3">
    <source>
        <dbReference type="Proteomes" id="UP001342314"/>
    </source>
</evidence>
<dbReference type="Proteomes" id="UP001342314">
    <property type="component" value="Unassembled WGS sequence"/>
</dbReference>